<organism evidence="9 10">
    <name type="scientific">Candidatus Galacturonatibacter soehngenii</name>
    <dbReference type="NCBI Taxonomy" id="2307010"/>
    <lineage>
        <taxon>Bacteria</taxon>
        <taxon>Bacillati</taxon>
        <taxon>Bacillota</taxon>
        <taxon>Clostridia</taxon>
        <taxon>Lachnospirales</taxon>
        <taxon>Lachnospiraceae</taxon>
        <taxon>Candidatus Galacturonatibacter</taxon>
    </lineage>
</organism>
<sequence>MAGILYGVGVGPGDPELLTLKAVNVIKNSDIILVPGDVVENSVAYKIATGALDLQDKKLVAISMPMTKDKTVLEKAHDEAAKCIMEYLNDNMQVAFLTLGDPCIYSTYIYVHKRILAKGYTAKIISGIPSFCAAAALVNDSLVEKSEPLHILPASYDIEEALKLSGTKVLMKSGKKMANVKKELKEHDYNVVMIENCGMEQEKVYYGAENIDENAGYYSLIIAKDR</sequence>
<dbReference type="Gene3D" id="3.40.1010.10">
    <property type="entry name" value="Cobalt-precorrin-4 Transmethylase, Domain 1"/>
    <property type="match status" value="1"/>
</dbReference>
<comment type="pathway">
    <text evidence="1">Cofactor biosynthesis; adenosylcobalamin biosynthesis.</text>
</comment>
<dbReference type="Pfam" id="PF00590">
    <property type="entry name" value="TP_methylase"/>
    <property type="match status" value="1"/>
</dbReference>
<dbReference type="NCBIfam" id="TIGR01467">
    <property type="entry name" value="cobI_cbiL"/>
    <property type="match status" value="1"/>
</dbReference>
<dbReference type="OrthoDB" id="9804789at2"/>
<dbReference type="GO" id="GO:0030788">
    <property type="term" value="F:precorrin-2 C20-methyltransferase activity"/>
    <property type="evidence" value="ECO:0007669"/>
    <property type="project" value="UniProtKB-EC"/>
</dbReference>
<evidence type="ECO:0000256" key="7">
    <source>
        <dbReference type="PIRNR" id="PIRNR036427"/>
    </source>
</evidence>
<comment type="caution">
    <text evidence="9">The sequence shown here is derived from an EMBL/GenBank/DDBJ whole genome shotgun (WGS) entry which is preliminary data.</text>
</comment>
<dbReference type="GO" id="GO:0009236">
    <property type="term" value="P:cobalamin biosynthetic process"/>
    <property type="evidence" value="ECO:0007669"/>
    <property type="project" value="UniProtKB-UniRule"/>
</dbReference>
<evidence type="ECO:0000256" key="6">
    <source>
        <dbReference type="ARBA" id="ARBA00022691"/>
    </source>
</evidence>
<dbReference type="PIRSF" id="PIRSF036427">
    <property type="entry name" value="Precrrn-2_mtase"/>
    <property type="match status" value="1"/>
</dbReference>
<reference evidence="9 10" key="2">
    <citation type="submission" date="2020-02" db="EMBL/GenBank/DDBJ databases">
        <title>Candidatus Galacturonibacter soehngenii shows hetero-acetogenic catabolism of galacturonic acid but lacks a canonical carbon monoxide dehydrogenase/acetyl-CoA synthase complex.</title>
        <authorList>
            <person name="Diender M."/>
            <person name="Stouten G.R."/>
            <person name="Petersen J.F."/>
            <person name="Nielsen P.H."/>
            <person name="Dueholm M.S."/>
            <person name="Pronk J.T."/>
            <person name="Van Loosdrecht M.C.M."/>
        </authorList>
    </citation>
    <scope>NUCLEOTIDE SEQUENCE [LARGE SCALE GENOMIC DNA]</scope>
    <source>
        <strain evidence="9">GalUA</strain>
    </source>
</reference>
<dbReference type="Proteomes" id="UP000461768">
    <property type="component" value="Unassembled WGS sequence"/>
</dbReference>
<dbReference type="InterPro" id="IPR000878">
    <property type="entry name" value="4pyrrol_Mease"/>
</dbReference>
<gene>
    <name evidence="9" type="primary">cobI</name>
    <name evidence="9" type="ORF">F7O84_05825</name>
</gene>
<evidence type="ECO:0000256" key="3">
    <source>
        <dbReference type="ARBA" id="ARBA00022573"/>
    </source>
</evidence>
<feature type="domain" description="Tetrapyrrole methylase" evidence="8">
    <location>
        <begin position="5"/>
        <end position="205"/>
    </location>
</feature>
<dbReference type="EC" id="2.1.1.130" evidence="9"/>
<accession>A0A7V7QMH7</accession>
<dbReference type="PANTHER" id="PTHR43467">
    <property type="entry name" value="COBALT-PRECORRIN-2 C(20)-METHYLTRANSFERASE"/>
    <property type="match status" value="1"/>
</dbReference>
<dbReference type="InterPro" id="IPR014776">
    <property type="entry name" value="4pyrrole_Mease_sub2"/>
</dbReference>
<dbReference type="CDD" id="cd11645">
    <property type="entry name" value="Precorrin_2_C20_MT"/>
    <property type="match status" value="1"/>
</dbReference>
<dbReference type="GO" id="GO:0032259">
    <property type="term" value="P:methylation"/>
    <property type="evidence" value="ECO:0007669"/>
    <property type="project" value="UniProtKB-KW"/>
</dbReference>
<dbReference type="EMBL" id="WAGX01000004">
    <property type="protein sequence ID" value="KAB1439900.1"/>
    <property type="molecule type" value="Genomic_DNA"/>
</dbReference>
<keyword evidence="5 9" id="KW-0808">Transferase</keyword>
<dbReference type="AlphaFoldDB" id="A0A7V7QMH7"/>
<dbReference type="InterPro" id="IPR006364">
    <property type="entry name" value="CobI/CbiL/CobIJ_dom"/>
</dbReference>
<proteinExistence type="inferred from homology"/>
<dbReference type="UniPathway" id="UPA00148"/>
<evidence type="ECO:0000256" key="2">
    <source>
        <dbReference type="ARBA" id="ARBA00005879"/>
    </source>
</evidence>
<evidence type="ECO:0000256" key="1">
    <source>
        <dbReference type="ARBA" id="ARBA00004953"/>
    </source>
</evidence>
<keyword evidence="6" id="KW-0949">S-adenosyl-L-methionine</keyword>
<dbReference type="SUPFAM" id="SSF53790">
    <property type="entry name" value="Tetrapyrrole methylase"/>
    <property type="match status" value="1"/>
</dbReference>
<comment type="similarity">
    <text evidence="2 7">Belongs to the precorrin methyltransferase family.</text>
</comment>
<keyword evidence="3" id="KW-0169">Cobalamin biosynthesis</keyword>
<keyword evidence="4 9" id="KW-0489">Methyltransferase</keyword>
<keyword evidence="10" id="KW-1185">Reference proteome</keyword>
<dbReference type="InterPro" id="IPR014777">
    <property type="entry name" value="4pyrrole_Mease_sub1"/>
</dbReference>
<name>A0A7V7QMH7_9FIRM</name>
<dbReference type="InterPro" id="IPR035996">
    <property type="entry name" value="4pyrrol_Methylase_sf"/>
</dbReference>
<dbReference type="PANTHER" id="PTHR43467:SF2">
    <property type="entry name" value="COBALT-PRECORRIN-2 C(20)-METHYLTRANSFERASE"/>
    <property type="match status" value="1"/>
</dbReference>
<dbReference type="InterPro" id="IPR012382">
    <property type="entry name" value="CobI/CbiL"/>
</dbReference>
<evidence type="ECO:0000259" key="8">
    <source>
        <dbReference type="Pfam" id="PF00590"/>
    </source>
</evidence>
<protein>
    <submittedName>
        <fullName evidence="9">Precorrin-2 C(20)-methyltransferase</fullName>
        <ecNumber evidence="9">2.1.1.130</ecNumber>
    </submittedName>
</protein>
<dbReference type="RefSeq" id="WP_151142915.1">
    <property type="nucleotide sequence ID" value="NZ_WAGX01000004.1"/>
</dbReference>
<evidence type="ECO:0000313" key="10">
    <source>
        <dbReference type="Proteomes" id="UP000461768"/>
    </source>
</evidence>
<evidence type="ECO:0000256" key="4">
    <source>
        <dbReference type="ARBA" id="ARBA00022603"/>
    </source>
</evidence>
<dbReference type="Gene3D" id="3.30.950.10">
    <property type="entry name" value="Methyltransferase, Cobalt-precorrin-4 Transmethylase, Domain 2"/>
    <property type="match status" value="1"/>
</dbReference>
<evidence type="ECO:0000256" key="5">
    <source>
        <dbReference type="ARBA" id="ARBA00022679"/>
    </source>
</evidence>
<evidence type="ECO:0000313" key="9">
    <source>
        <dbReference type="EMBL" id="KAB1439900.1"/>
    </source>
</evidence>
<reference evidence="9 10" key="1">
    <citation type="submission" date="2019-09" db="EMBL/GenBank/DDBJ databases">
        <authorList>
            <person name="Valk L.C."/>
        </authorList>
    </citation>
    <scope>NUCLEOTIDE SEQUENCE [LARGE SCALE GENOMIC DNA]</scope>
    <source>
        <strain evidence="9">GalUA</strain>
    </source>
</reference>